<dbReference type="EMBL" id="NAJN01001034">
    <property type="protein sequence ID" value="TKA66329.1"/>
    <property type="molecule type" value="Genomic_DNA"/>
</dbReference>
<dbReference type="GO" id="GO:0004601">
    <property type="term" value="F:peroxidase activity"/>
    <property type="evidence" value="ECO:0007669"/>
    <property type="project" value="UniProtKB-KW"/>
</dbReference>
<dbReference type="PANTHER" id="PTHR33577">
    <property type="entry name" value="STERIGMATOCYSTIN BIOSYNTHESIS PEROXIDASE STCC-RELATED"/>
    <property type="match status" value="1"/>
</dbReference>
<dbReference type="PANTHER" id="PTHR33577:SF15">
    <property type="entry name" value="HEME HALOPEROXIDASE FAMILY PROFILE DOMAIN-CONTAINING PROTEIN"/>
    <property type="match status" value="1"/>
</dbReference>
<evidence type="ECO:0000256" key="8">
    <source>
        <dbReference type="SAM" id="SignalP"/>
    </source>
</evidence>
<feature type="chain" id="PRO_5021016581" description="Heme haloperoxidase family profile domain-containing protein" evidence="8">
    <location>
        <begin position="18"/>
        <end position="422"/>
    </location>
</feature>
<keyword evidence="5" id="KW-0560">Oxidoreductase</keyword>
<evidence type="ECO:0000256" key="7">
    <source>
        <dbReference type="ARBA" id="ARBA00025795"/>
    </source>
</evidence>
<reference evidence="10 11" key="1">
    <citation type="submission" date="2017-03" db="EMBL/GenBank/DDBJ databases">
        <title>Genomes of endolithic fungi from Antarctica.</title>
        <authorList>
            <person name="Coleine C."/>
            <person name="Masonjones S."/>
            <person name="Stajich J.E."/>
        </authorList>
    </citation>
    <scope>NUCLEOTIDE SEQUENCE [LARGE SCALE GENOMIC DNA]</scope>
    <source>
        <strain evidence="10 11">CCFEE 5187</strain>
    </source>
</reference>
<dbReference type="AlphaFoldDB" id="A0A4V5NE88"/>
<evidence type="ECO:0000256" key="1">
    <source>
        <dbReference type="ARBA" id="ARBA00001970"/>
    </source>
</evidence>
<evidence type="ECO:0000313" key="11">
    <source>
        <dbReference type="Proteomes" id="UP000308768"/>
    </source>
</evidence>
<feature type="domain" description="Heme haloperoxidase family profile" evidence="9">
    <location>
        <begin position="90"/>
        <end position="330"/>
    </location>
</feature>
<gene>
    <name evidence="10" type="ORF">B0A49_08046</name>
</gene>
<dbReference type="Pfam" id="PF01328">
    <property type="entry name" value="Peroxidase_2"/>
    <property type="match status" value="1"/>
</dbReference>
<evidence type="ECO:0000259" key="9">
    <source>
        <dbReference type="PROSITE" id="PS51405"/>
    </source>
</evidence>
<comment type="caution">
    <text evidence="10">The sequence shown here is derived from an EMBL/GenBank/DDBJ whole genome shotgun (WGS) entry which is preliminary data.</text>
</comment>
<protein>
    <recommendedName>
        <fullName evidence="9">Heme haloperoxidase family profile domain-containing protein</fullName>
    </recommendedName>
</protein>
<keyword evidence="2" id="KW-0575">Peroxidase</keyword>
<keyword evidence="11" id="KW-1185">Reference proteome</keyword>
<organism evidence="10 11">
    <name type="scientific">Cryomyces minteri</name>
    <dbReference type="NCBI Taxonomy" id="331657"/>
    <lineage>
        <taxon>Eukaryota</taxon>
        <taxon>Fungi</taxon>
        <taxon>Dikarya</taxon>
        <taxon>Ascomycota</taxon>
        <taxon>Pezizomycotina</taxon>
        <taxon>Dothideomycetes</taxon>
        <taxon>Dothideomycetes incertae sedis</taxon>
        <taxon>Cryomyces</taxon>
    </lineage>
</organism>
<comment type="cofactor">
    <cofactor evidence="1">
        <name>heme b</name>
        <dbReference type="ChEBI" id="CHEBI:60344"/>
    </cofactor>
</comment>
<evidence type="ECO:0000256" key="3">
    <source>
        <dbReference type="ARBA" id="ARBA00022617"/>
    </source>
</evidence>
<dbReference type="Gene3D" id="1.10.489.10">
    <property type="entry name" value="Chloroperoxidase-like"/>
    <property type="match status" value="1"/>
</dbReference>
<dbReference type="GO" id="GO:0046872">
    <property type="term" value="F:metal ion binding"/>
    <property type="evidence" value="ECO:0007669"/>
    <property type="project" value="UniProtKB-KW"/>
</dbReference>
<evidence type="ECO:0000256" key="2">
    <source>
        <dbReference type="ARBA" id="ARBA00022559"/>
    </source>
</evidence>
<dbReference type="Proteomes" id="UP000308768">
    <property type="component" value="Unassembled WGS sequence"/>
</dbReference>
<feature type="signal peptide" evidence="8">
    <location>
        <begin position="1"/>
        <end position="17"/>
    </location>
</feature>
<keyword evidence="8" id="KW-0732">Signal</keyword>
<dbReference type="PROSITE" id="PS51405">
    <property type="entry name" value="HEME_HALOPEROXIDASE"/>
    <property type="match status" value="1"/>
</dbReference>
<evidence type="ECO:0000256" key="4">
    <source>
        <dbReference type="ARBA" id="ARBA00022723"/>
    </source>
</evidence>
<dbReference type="InterPro" id="IPR036851">
    <property type="entry name" value="Chloroperoxidase-like_sf"/>
</dbReference>
<accession>A0A4V5NE88</accession>
<keyword evidence="4" id="KW-0479">Metal-binding</keyword>
<evidence type="ECO:0000313" key="10">
    <source>
        <dbReference type="EMBL" id="TKA66329.1"/>
    </source>
</evidence>
<keyword evidence="6" id="KW-0408">Iron</keyword>
<sequence length="422" mass="45377">MYHLTLLCMIAAPSALAFPFVANLPGVNNEMLEARRAHYNENQKRQTSCPINPNHPGAHKYVAPYLYTGANHGLPGSGIGGFDVPIPGDPNHYFEAPGPLDIRGPCPGLNTAANYHFISHDGITTFAELLDAQQNIFNVGYDLAVTLAALGVGLTGDIVTEKMSIGCDATSRTSALEALQGVLGKEGGINDHNKFEQDTSLSRTDFFFHGDDHTFNASIWKEVTAVTSGFNNLFNRDAMAKIMSERYKDSAATNPNFYFGPKSVILYGAASFLYELIPSLGNQGIPTREVVNSFFGAKPDGSGGFTFVPERIPDSWDIRPTPFTNADVAAEVVALYSQFPVPLGGNVGINNFNAMGSFGTAIQKGKLSLNPKDVKCLLYQIATENVPDSLSTVLELPLNVLNFMTGKLNPVFAGSGCPLKLT</sequence>
<evidence type="ECO:0000256" key="6">
    <source>
        <dbReference type="ARBA" id="ARBA00023004"/>
    </source>
</evidence>
<keyword evidence="3" id="KW-0349">Heme</keyword>
<name>A0A4V5NE88_9PEZI</name>
<dbReference type="InterPro" id="IPR000028">
    <property type="entry name" value="Chloroperoxidase"/>
</dbReference>
<evidence type="ECO:0000256" key="5">
    <source>
        <dbReference type="ARBA" id="ARBA00023002"/>
    </source>
</evidence>
<proteinExistence type="inferred from homology"/>
<dbReference type="OrthoDB" id="407298at2759"/>
<comment type="similarity">
    <text evidence="7">Belongs to the chloroperoxidase family.</text>
</comment>
<dbReference type="SUPFAM" id="SSF47571">
    <property type="entry name" value="Cloroperoxidase"/>
    <property type="match status" value="1"/>
</dbReference>